<accession>A0A1M7TE06</accession>
<dbReference type="InterPro" id="IPR025662">
    <property type="entry name" value="Sigma_54_int_dom_ATP-bd_1"/>
</dbReference>
<evidence type="ECO:0000256" key="3">
    <source>
        <dbReference type="SAM" id="Coils"/>
    </source>
</evidence>
<dbReference type="PANTHER" id="PTHR32071:SF57">
    <property type="entry name" value="C4-DICARBOXYLATE TRANSPORT TRANSCRIPTIONAL REGULATORY PROTEIN DCTD"/>
    <property type="match status" value="1"/>
</dbReference>
<keyword evidence="3" id="KW-0175">Coiled coil</keyword>
<sequence length="506" mass="58363">MTYFNNSFKLKLSQENLITKERRRSLIIEHSVHSDFDLDKSKLIKILENSFDEIFVVNKHGIVIYVNEACQKNYDLKPSDVIGKTVHYLVSEGYYTPAIAPLVFKTKKAVTLEQETKSGRKLLVTAIPVFDEKNELDFIVMNSRNITEIEQLRQDLEKTKEYYKTQIQQLRQKELVTQDGLVFQSEKMREFMHTAQRVAPFDTTILILGESGTGKNLLAKQIHTMSNRRHEPYICINCAAIPEQLLESELFGYTKGAFTGAERSGKPGLIELAHKGTLFLDEIGEIPLSLQAKLLQLVQDHTFIPIGGTESRQVDIRIISATNCNLPKLIEQGRFRLDLYYRLNVIEIEIPPVRERSDDIVLLLHYFLNKFDIKYSTSHYFSEECLAVLQNYPWPGNVREIEHLVERLVITVSVSCILPKHLPLPKHAAMPEDTEKKLPALMKTALNKELRDELNEYSFKVKERETILELYENLRSSYKVASILKISQSKVSRIVRTYSNKNKTNP</sequence>
<dbReference type="InterPro" id="IPR000700">
    <property type="entry name" value="PAS-assoc_C"/>
</dbReference>
<evidence type="ECO:0000259" key="4">
    <source>
        <dbReference type="PROSITE" id="PS50045"/>
    </source>
</evidence>
<keyword evidence="1" id="KW-0547">Nucleotide-binding</keyword>
<dbReference type="Gene3D" id="1.10.10.60">
    <property type="entry name" value="Homeodomain-like"/>
    <property type="match status" value="1"/>
</dbReference>
<dbReference type="SMART" id="SM00091">
    <property type="entry name" value="PAS"/>
    <property type="match status" value="1"/>
</dbReference>
<dbReference type="GO" id="GO:0005524">
    <property type="term" value="F:ATP binding"/>
    <property type="evidence" value="ECO:0007669"/>
    <property type="project" value="UniProtKB-KW"/>
</dbReference>
<evidence type="ECO:0000256" key="1">
    <source>
        <dbReference type="ARBA" id="ARBA00022741"/>
    </source>
</evidence>
<dbReference type="InterPro" id="IPR058031">
    <property type="entry name" value="AAA_lid_NorR"/>
</dbReference>
<dbReference type="SUPFAM" id="SSF52540">
    <property type="entry name" value="P-loop containing nucleoside triphosphate hydrolases"/>
    <property type="match status" value="1"/>
</dbReference>
<dbReference type="InterPro" id="IPR000014">
    <property type="entry name" value="PAS"/>
</dbReference>
<dbReference type="STRING" id="1121395.SAMN02745215_01875"/>
<dbReference type="PROSITE" id="PS50113">
    <property type="entry name" value="PAC"/>
    <property type="match status" value="1"/>
</dbReference>
<evidence type="ECO:0000313" key="7">
    <source>
        <dbReference type="EMBL" id="SHN68960.1"/>
    </source>
</evidence>
<protein>
    <submittedName>
        <fullName evidence="7">PAS domain S-box-containing protein</fullName>
    </submittedName>
</protein>
<feature type="domain" description="Sigma-54 factor interaction" evidence="4">
    <location>
        <begin position="181"/>
        <end position="410"/>
    </location>
</feature>
<dbReference type="PROSITE" id="PS50045">
    <property type="entry name" value="SIGMA54_INTERACT_4"/>
    <property type="match status" value="1"/>
</dbReference>
<dbReference type="AlphaFoldDB" id="A0A1M7TE06"/>
<keyword evidence="2" id="KW-0067">ATP-binding</keyword>
<proteinExistence type="predicted"/>
<dbReference type="PROSITE" id="PS00675">
    <property type="entry name" value="SIGMA54_INTERACT_1"/>
    <property type="match status" value="1"/>
</dbReference>
<dbReference type="Gene3D" id="1.10.8.60">
    <property type="match status" value="1"/>
</dbReference>
<dbReference type="InterPro" id="IPR025943">
    <property type="entry name" value="Sigma_54_int_dom_ATP-bd_2"/>
</dbReference>
<dbReference type="PROSITE" id="PS00676">
    <property type="entry name" value="SIGMA54_INTERACT_2"/>
    <property type="match status" value="1"/>
</dbReference>
<dbReference type="Pfam" id="PF13426">
    <property type="entry name" value="PAS_9"/>
    <property type="match status" value="1"/>
</dbReference>
<reference evidence="8" key="1">
    <citation type="submission" date="2016-12" db="EMBL/GenBank/DDBJ databases">
        <authorList>
            <person name="Varghese N."/>
            <person name="Submissions S."/>
        </authorList>
    </citation>
    <scope>NUCLEOTIDE SEQUENCE [LARGE SCALE GENOMIC DNA]</scope>
    <source>
        <strain evidence="8">DSM 11544</strain>
    </source>
</reference>
<dbReference type="SUPFAM" id="SSF55785">
    <property type="entry name" value="PYP-like sensor domain (PAS domain)"/>
    <property type="match status" value="1"/>
</dbReference>
<feature type="domain" description="PAS" evidence="5">
    <location>
        <begin position="39"/>
        <end position="85"/>
    </location>
</feature>
<gene>
    <name evidence="7" type="ORF">SAMN02745215_01875</name>
</gene>
<dbReference type="InterPro" id="IPR035965">
    <property type="entry name" value="PAS-like_dom_sf"/>
</dbReference>
<organism evidence="7 8">
    <name type="scientific">Desulfitobacterium chlororespirans DSM 11544</name>
    <dbReference type="NCBI Taxonomy" id="1121395"/>
    <lineage>
        <taxon>Bacteria</taxon>
        <taxon>Bacillati</taxon>
        <taxon>Bacillota</taxon>
        <taxon>Clostridia</taxon>
        <taxon>Eubacteriales</taxon>
        <taxon>Desulfitobacteriaceae</taxon>
        <taxon>Desulfitobacterium</taxon>
    </lineage>
</organism>
<dbReference type="EMBL" id="FRDN01000006">
    <property type="protein sequence ID" value="SHN68960.1"/>
    <property type="molecule type" value="Genomic_DNA"/>
</dbReference>
<dbReference type="CDD" id="cd00009">
    <property type="entry name" value="AAA"/>
    <property type="match status" value="1"/>
</dbReference>
<evidence type="ECO:0000313" key="8">
    <source>
        <dbReference type="Proteomes" id="UP000184010"/>
    </source>
</evidence>
<dbReference type="Proteomes" id="UP000184010">
    <property type="component" value="Unassembled WGS sequence"/>
</dbReference>
<feature type="coiled-coil region" evidence="3">
    <location>
        <begin position="146"/>
        <end position="173"/>
    </location>
</feature>
<evidence type="ECO:0000259" key="6">
    <source>
        <dbReference type="PROSITE" id="PS50113"/>
    </source>
</evidence>
<dbReference type="Pfam" id="PF25601">
    <property type="entry name" value="AAA_lid_14"/>
    <property type="match status" value="1"/>
</dbReference>
<dbReference type="InterPro" id="IPR027417">
    <property type="entry name" value="P-loop_NTPase"/>
</dbReference>
<dbReference type="PANTHER" id="PTHR32071">
    <property type="entry name" value="TRANSCRIPTIONAL REGULATORY PROTEIN"/>
    <property type="match status" value="1"/>
</dbReference>
<name>A0A1M7TE06_9FIRM</name>
<dbReference type="InterPro" id="IPR002078">
    <property type="entry name" value="Sigma_54_int"/>
</dbReference>
<dbReference type="SMART" id="SM00382">
    <property type="entry name" value="AAA"/>
    <property type="match status" value="1"/>
</dbReference>
<evidence type="ECO:0000256" key="2">
    <source>
        <dbReference type="ARBA" id="ARBA00022840"/>
    </source>
</evidence>
<evidence type="ECO:0000259" key="5">
    <source>
        <dbReference type="PROSITE" id="PS50112"/>
    </source>
</evidence>
<feature type="domain" description="PAC" evidence="6">
    <location>
        <begin position="106"/>
        <end position="158"/>
    </location>
</feature>
<dbReference type="Gene3D" id="3.30.450.20">
    <property type="entry name" value="PAS domain"/>
    <property type="match status" value="1"/>
</dbReference>
<dbReference type="Pfam" id="PF00158">
    <property type="entry name" value="Sigma54_activat"/>
    <property type="match status" value="1"/>
</dbReference>
<dbReference type="GO" id="GO:0006355">
    <property type="term" value="P:regulation of DNA-templated transcription"/>
    <property type="evidence" value="ECO:0007669"/>
    <property type="project" value="InterPro"/>
</dbReference>
<dbReference type="CDD" id="cd00130">
    <property type="entry name" value="PAS"/>
    <property type="match status" value="1"/>
</dbReference>
<dbReference type="Gene3D" id="3.40.50.300">
    <property type="entry name" value="P-loop containing nucleotide triphosphate hydrolases"/>
    <property type="match status" value="1"/>
</dbReference>
<dbReference type="PROSITE" id="PS50112">
    <property type="entry name" value="PAS"/>
    <property type="match status" value="1"/>
</dbReference>
<keyword evidence="8" id="KW-1185">Reference proteome</keyword>
<dbReference type="FunFam" id="3.40.50.300:FF:000006">
    <property type="entry name" value="DNA-binding transcriptional regulator NtrC"/>
    <property type="match status" value="1"/>
</dbReference>
<dbReference type="NCBIfam" id="TIGR00229">
    <property type="entry name" value="sensory_box"/>
    <property type="match status" value="1"/>
</dbReference>
<dbReference type="InterPro" id="IPR003593">
    <property type="entry name" value="AAA+_ATPase"/>
</dbReference>